<dbReference type="InterPro" id="IPR008949">
    <property type="entry name" value="Isoprenoid_synthase_dom_sf"/>
</dbReference>
<dbReference type="AlphaFoldDB" id="A0A399ELG9"/>
<comment type="caution">
    <text evidence="7">The sequence shown here is derived from an EMBL/GenBank/DDBJ whole genome shotgun (WGS) entry which is preliminary data.</text>
</comment>
<keyword evidence="5" id="KW-0460">Magnesium</keyword>
<proteinExistence type="inferred from homology"/>
<dbReference type="SUPFAM" id="SSF48576">
    <property type="entry name" value="Terpenoid synthases"/>
    <property type="match status" value="1"/>
</dbReference>
<evidence type="ECO:0000256" key="4">
    <source>
        <dbReference type="ARBA" id="ARBA00022723"/>
    </source>
</evidence>
<organism evidence="7 8">
    <name type="scientific">Calidithermus terrae</name>
    <dbReference type="NCBI Taxonomy" id="1408545"/>
    <lineage>
        <taxon>Bacteria</taxon>
        <taxon>Thermotogati</taxon>
        <taxon>Deinococcota</taxon>
        <taxon>Deinococci</taxon>
        <taxon>Thermales</taxon>
        <taxon>Thermaceae</taxon>
        <taxon>Calidithermus</taxon>
    </lineage>
</organism>
<dbReference type="PANTHER" id="PTHR12001:SF85">
    <property type="entry name" value="SHORT CHAIN ISOPRENYL DIPHOSPHATE SYNTHASE"/>
    <property type="match status" value="1"/>
</dbReference>
<dbReference type="InterPro" id="IPR000092">
    <property type="entry name" value="Polyprenyl_synt"/>
</dbReference>
<dbReference type="EMBL" id="QXDL01000058">
    <property type="protein sequence ID" value="RIH85467.1"/>
    <property type="molecule type" value="Genomic_DNA"/>
</dbReference>
<dbReference type="GO" id="GO:0106350">
    <property type="term" value="F:all-trans-octaprenyl-diphosphate synthase activity"/>
    <property type="evidence" value="ECO:0007669"/>
    <property type="project" value="UniProtKB-EC"/>
</dbReference>
<reference evidence="7 8" key="1">
    <citation type="submission" date="2018-08" db="EMBL/GenBank/DDBJ databases">
        <title>Meiothermus terrae DSM 26712 genome sequencing project.</title>
        <authorList>
            <person name="Da Costa M.S."/>
            <person name="Albuquerque L."/>
            <person name="Raposo P."/>
            <person name="Froufe H.J.C."/>
            <person name="Barroso C.S."/>
            <person name="Egas C."/>
        </authorList>
    </citation>
    <scope>NUCLEOTIDE SEQUENCE [LARGE SCALE GENOMIC DNA]</scope>
    <source>
        <strain evidence="7 8">DSM 26712</strain>
    </source>
</reference>
<dbReference type="PROSITE" id="PS00444">
    <property type="entry name" value="POLYPRENYL_SYNTHASE_2"/>
    <property type="match status" value="1"/>
</dbReference>
<dbReference type="OrthoDB" id="9805316at2"/>
<accession>A0A399ELG9</accession>
<dbReference type="PANTHER" id="PTHR12001">
    <property type="entry name" value="GERANYLGERANYL PYROPHOSPHATE SYNTHASE"/>
    <property type="match status" value="1"/>
</dbReference>
<dbReference type="EC" id="2.5.1.90" evidence="7"/>
<dbReference type="CDD" id="cd00685">
    <property type="entry name" value="Trans_IPPS_HT"/>
    <property type="match status" value="1"/>
</dbReference>
<keyword evidence="8" id="KW-1185">Reference proteome</keyword>
<dbReference type="Proteomes" id="UP000265715">
    <property type="component" value="Unassembled WGS sequence"/>
</dbReference>
<dbReference type="GO" id="GO:0046872">
    <property type="term" value="F:metal ion binding"/>
    <property type="evidence" value="ECO:0007669"/>
    <property type="project" value="UniProtKB-KW"/>
</dbReference>
<dbReference type="PROSITE" id="PS00723">
    <property type="entry name" value="POLYPRENYL_SYNTHASE_1"/>
    <property type="match status" value="1"/>
</dbReference>
<dbReference type="RefSeq" id="WP_119314828.1">
    <property type="nucleotide sequence ID" value="NZ_QXDL01000058.1"/>
</dbReference>
<evidence type="ECO:0000256" key="2">
    <source>
        <dbReference type="ARBA" id="ARBA00006706"/>
    </source>
</evidence>
<keyword evidence="4" id="KW-0479">Metal-binding</keyword>
<name>A0A399ELG9_9DEIN</name>
<evidence type="ECO:0000256" key="1">
    <source>
        <dbReference type="ARBA" id="ARBA00001946"/>
    </source>
</evidence>
<dbReference type="SFLD" id="SFLDS00005">
    <property type="entry name" value="Isoprenoid_Synthase_Type_I"/>
    <property type="match status" value="1"/>
</dbReference>
<protein>
    <submittedName>
        <fullName evidence="7">Octaprenyl diphosphate synthase</fullName>
        <ecNumber evidence="7">2.5.1.90</ecNumber>
    </submittedName>
</protein>
<dbReference type="InterPro" id="IPR033749">
    <property type="entry name" value="Polyprenyl_synt_CS"/>
</dbReference>
<evidence type="ECO:0000256" key="3">
    <source>
        <dbReference type="ARBA" id="ARBA00022679"/>
    </source>
</evidence>
<evidence type="ECO:0000313" key="7">
    <source>
        <dbReference type="EMBL" id="RIH85467.1"/>
    </source>
</evidence>
<sequence length="333" mass="37218">MLTPGRLREAIQQRMLEALPRPEAAPRPELAEYARLLRDYPERGGKMLRGSLLCYTGLAYGAPLERLLPVAAALELFQNWALIHDDIEDASDERRGKPALHKLYGMPLALNAGDALHARMWSLLVEAEAPRGVLLEFARLVERTAEGQHLEMTWVERQRLDLTEADYLEMCGQKAAYYTAVAPLRLGALAALAEPPAAFEEAGMKLGLGFQIVDDVLNLAGEREKYGKEIAGDLWEGKRTLILLRFLRQAVPEERSRAEALLRLPRERKPAAEVDWLHRRILESGAVEHARRVAEGMLGEGLEALRPVLAELPEPQAAAGVLELLERLVRREA</sequence>
<dbReference type="SFLD" id="SFLDG01017">
    <property type="entry name" value="Polyprenyl_Transferase_Like"/>
    <property type="match status" value="1"/>
</dbReference>
<gene>
    <name evidence="7" type="primary">ispB</name>
    <name evidence="7" type="ORF">Mterra_01705</name>
</gene>
<evidence type="ECO:0000313" key="8">
    <source>
        <dbReference type="Proteomes" id="UP000265715"/>
    </source>
</evidence>
<comment type="similarity">
    <text evidence="2 6">Belongs to the FPP/GGPP synthase family.</text>
</comment>
<dbReference type="Gene3D" id="1.10.600.10">
    <property type="entry name" value="Farnesyl Diphosphate Synthase"/>
    <property type="match status" value="1"/>
</dbReference>
<dbReference type="GO" id="GO:0008299">
    <property type="term" value="P:isoprenoid biosynthetic process"/>
    <property type="evidence" value="ECO:0007669"/>
    <property type="project" value="InterPro"/>
</dbReference>
<evidence type="ECO:0000256" key="6">
    <source>
        <dbReference type="RuleBase" id="RU004466"/>
    </source>
</evidence>
<dbReference type="Pfam" id="PF00348">
    <property type="entry name" value="polyprenyl_synt"/>
    <property type="match status" value="1"/>
</dbReference>
<evidence type="ECO:0000256" key="5">
    <source>
        <dbReference type="ARBA" id="ARBA00022842"/>
    </source>
</evidence>
<comment type="cofactor">
    <cofactor evidence="1">
        <name>Mg(2+)</name>
        <dbReference type="ChEBI" id="CHEBI:18420"/>
    </cofactor>
</comment>
<keyword evidence="3 6" id="KW-0808">Transferase</keyword>